<reference evidence="1 2" key="1">
    <citation type="journal article" date="2022" name="DNA Res.">
        <title>Chromosomal-level genome assembly of the orchid tree Bauhinia variegata (Leguminosae; Cercidoideae) supports the allotetraploid origin hypothesis of Bauhinia.</title>
        <authorList>
            <person name="Zhong Y."/>
            <person name="Chen Y."/>
            <person name="Zheng D."/>
            <person name="Pang J."/>
            <person name="Liu Y."/>
            <person name="Luo S."/>
            <person name="Meng S."/>
            <person name="Qian L."/>
            <person name="Wei D."/>
            <person name="Dai S."/>
            <person name="Zhou R."/>
        </authorList>
    </citation>
    <scope>NUCLEOTIDE SEQUENCE [LARGE SCALE GENOMIC DNA]</scope>
    <source>
        <strain evidence="1">BV-YZ2020</strain>
    </source>
</reference>
<accession>A0ACB9Q969</accession>
<proteinExistence type="predicted"/>
<evidence type="ECO:0000313" key="1">
    <source>
        <dbReference type="EMBL" id="KAI4357243.1"/>
    </source>
</evidence>
<dbReference type="EMBL" id="CM039426">
    <property type="protein sequence ID" value="KAI4357243.1"/>
    <property type="molecule type" value="Genomic_DNA"/>
</dbReference>
<protein>
    <submittedName>
        <fullName evidence="1">Uncharacterized protein</fullName>
    </submittedName>
</protein>
<name>A0ACB9Q969_BAUVA</name>
<dbReference type="Proteomes" id="UP000828941">
    <property type="component" value="Chromosome 1"/>
</dbReference>
<sequence>MLTTMESHGSSERGKVILESVILTTTIVISLTLYTFCASRKGHDFNFPWSFLVWCSISSYGLCCDSYFASTRFSYDECI</sequence>
<gene>
    <name evidence="1" type="ORF">L6164_001205</name>
</gene>
<evidence type="ECO:0000313" key="2">
    <source>
        <dbReference type="Proteomes" id="UP000828941"/>
    </source>
</evidence>
<keyword evidence="2" id="KW-1185">Reference proteome</keyword>
<comment type="caution">
    <text evidence="1">The sequence shown here is derived from an EMBL/GenBank/DDBJ whole genome shotgun (WGS) entry which is preliminary data.</text>
</comment>
<organism evidence="1 2">
    <name type="scientific">Bauhinia variegata</name>
    <name type="common">Purple orchid tree</name>
    <name type="synonym">Phanera variegata</name>
    <dbReference type="NCBI Taxonomy" id="167791"/>
    <lineage>
        <taxon>Eukaryota</taxon>
        <taxon>Viridiplantae</taxon>
        <taxon>Streptophyta</taxon>
        <taxon>Embryophyta</taxon>
        <taxon>Tracheophyta</taxon>
        <taxon>Spermatophyta</taxon>
        <taxon>Magnoliopsida</taxon>
        <taxon>eudicotyledons</taxon>
        <taxon>Gunneridae</taxon>
        <taxon>Pentapetalae</taxon>
        <taxon>rosids</taxon>
        <taxon>fabids</taxon>
        <taxon>Fabales</taxon>
        <taxon>Fabaceae</taxon>
        <taxon>Cercidoideae</taxon>
        <taxon>Cercideae</taxon>
        <taxon>Bauhiniinae</taxon>
        <taxon>Bauhinia</taxon>
    </lineage>
</organism>